<name>U9US80_RHIID</name>
<feature type="non-terminal residue" evidence="1">
    <location>
        <position position="1"/>
    </location>
</feature>
<sequence length="58" mass="6845">KIRCNKLNEIDRGLGIDKNVKKQHFGKERFIDKTRISKTKKILRFQNHIYFELGIGTG</sequence>
<dbReference type="HOGENOM" id="CLU_2984711_0_0_1"/>
<organism evidence="1">
    <name type="scientific">Rhizophagus irregularis (strain DAOM 181602 / DAOM 197198 / MUCL 43194)</name>
    <name type="common">Arbuscular mycorrhizal fungus</name>
    <name type="synonym">Glomus intraradices</name>
    <dbReference type="NCBI Taxonomy" id="747089"/>
    <lineage>
        <taxon>Eukaryota</taxon>
        <taxon>Fungi</taxon>
        <taxon>Fungi incertae sedis</taxon>
        <taxon>Mucoromycota</taxon>
        <taxon>Glomeromycotina</taxon>
        <taxon>Glomeromycetes</taxon>
        <taxon>Glomerales</taxon>
        <taxon>Glomeraceae</taxon>
        <taxon>Rhizophagus</taxon>
    </lineage>
</organism>
<dbReference type="EMBL" id="KI279220">
    <property type="protein sequence ID" value="ESA18441.1"/>
    <property type="molecule type" value="Genomic_DNA"/>
</dbReference>
<dbReference type="AlphaFoldDB" id="U9US80"/>
<reference evidence="1" key="1">
    <citation type="submission" date="2013-07" db="EMBL/GenBank/DDBJ databases">
        <title>The genome of an arbuscular mycorrhizal fungus provides insights into the evolution of the oldest plant symbiosis.</title>
        <authorList>
            <consortium name="DOE Joint Genome Institute"/>
            <person name="Tisserant E."/>
            <person name="Malbreil M."/>
            <person name="Kuo A."/>
            <person name="Kohler A."/>
            <person name="Symeonidi A."/>
            <person name="Balestrini R."/>
            <person name="Charron P."/>
            <person name="Duensing N."/>
            <person name="Frei-dit-Frey N."/>
            <person name="Gianinazzi-Pearson V."/>
            <person name="Gilbert B."/>
            <person name="Handa Y."/>
            <person name="Hijri M."/>
            <person name="Kaul R."/>
            <person name="Kawaguchi M."/>
            <person name="Krajinski F."/>
            <person name="Lammers P."/>
            <person name="Lapierre D."/>
            <person name="Masclaux F.G."/>
            <person name="Murat C."/>
            <person name="Morin E."/>
            <person name="Ndikumana S."/>
            <person name="Pagni M."/>
            <person name="Petitpierre D."/>
            <person name="Requena N."/>
            <person name="Rosikiewicz P."/>
            <person name="Riley R."/>
            <person name="Saito K."/>
            <person name="San Clemente H."/>
            <person name="Shapiro H."/>
            <person name="van Tuinen D."/>
            <person name="Becard G."/>
            <person name="Bonfante P."/>
            <person name="Paszkowski U."/>
            <person name="Shachar-Hill Y."/>
            <person name="Young J.P."/>
            <person name="Sanders I.R."/>
            <person name="Henrissat B."/>
            <person name="Rensing S.A."/>
            <person name="Grigoriev I.V."/>
            <person name="Corradi N."/>
            <person name="Roux C."/>
            <person name="Martin F."/>
        </authorList>
    </citation>
    <scope>NUCLEOTIDE SEQUENCE</scope>
    <source>
        <strain evidence="1">DAOM 197198</strain>
    </source>
</reference>
<proteinExistence type="predicted"/>
<evidence type="ECO:0000313" key="1">
    <source>
        <dbReference type="EMBL" id="ESA18441.1"/>
    </source>
</evidence>
<protein>
    <submittedName>
        <fullName evidence="1">Uncharacterized protein</fullName>
    </submittedName>
</protein>
<accession>U9US80</accession>
<gene>
    <name evidence="1" type="ORF">GLOINDRAFT_20701</name>
</gene>